<gene>
    <name evidence="1" type="ordered locus">WS2074</name>
</gene>
<organism evidence="2">
    <name type="scientific">Wolinella succinogenes (strain ATCC 29543 / DSM 1740 / CCUG 13145 / JCM 31913 / LMG 7466 / NCTC 11488 / FDC 602W)</name>
    <name type="common">Vibrio succinogenes</name>
    <dbReference type="NCBI Taxonomy" id="273121"/>
    <lineage>
        <taxon>Bacteria</taxon>
        <taxon>Pseudomonadati</taxon>
        <taxon>Campylobacterota</taxon>
        <taxon>Epsilonproteobacteria</taxon>
        <taxon>Campylobacterales</taxon>
        <taxon>Helicobacteraceae</taxon>
        <taxon>Wolinella</taxon>
    </lineage>
</organism>
<reference evidence="1 2" key="1">
    <citation type="journal article" date="2003" name="Proc. Natl. Acad. Sci. U.S.A.">
        <title>Complete genome sequence and analysis of Wolinella succinogenes.</title>
        <authorList>
            <person name="Baar C."/>
            <person name="Eppinger M."/>
            <person name="Raddatz G."/>
            <person name="Simon JM."/>
            <person name="Lanz C."/>
            <person name="Klimmek O."/>
            <person name="Nandakumar R."/>
            <person name="Gross R."/>
            <person name="Rosinus A."/>
            <person name="Keller H."/>
            <person name="Jagtap P."/>
            <person name="Linke B."/>
            <person name="Meyer F."/>
            <person name="Lederer H."/>
            <person name="Schuster S.C."/>
        </authorList>
    </citation>
    <scope>NUCLEOTIDE SEQUENCE [LARGE SCALE GENOMIC DNA]</scope>
    <source>
        <strain evidence="2">ATCC 29543 / DSM 1740 / CCUG 13145 / JCM 31913 / LMG 7466 / NCTC 11488 / FDC 602W</strain>
    </source>
</reference>
<sequence>MKDSRGVGAILSHSLKGEAKEACAIVTPKFERLFNAAPCEGGGKMNACDQIPQEIGRASCRLNERLSALQSKILKLQYSSKSPAEYLVMQELMEDYKEYLERYIEELEALNLNYSERLGSLRKGE</sequence>
<accession>Q7MQR2</accession>
<evidence type="ECO:0000313" key="2">
    <source>
        <dbReference type="Proteomes" id="UP000000422"/>
    </source>
</evidence>
<keyword evidence="2" id="KW-1185">Reference proteome</keyword>
<name>Q7MQR2_WOLSU</name>
<dbReference type="STRING" id="273121.WS2074"/>
<protein>
    <submittedName>
        <fullName evidence="1">Uncharacterized protein</fullName>
    </submittedName>
</protein>
<dbReference type="AlphaFoldDB" id="Q7MQR2"/>
<evidence type="ECO:0000313" key="1">
    <source>
        <dbReference type="EMBL" id="CAE11073.1"/>
    </source>
</evidence>
<dbReference type="KEGG" id="wsu:WS2074"/>
<proteinExistence type="predicted"/>
<dbReference type="Proteomes" id="UP000000422">
    <property type="component" value="Chromosome"/>
</dbReference>
<dbReference type="EMBL" id="BX571662">
    <property type="protein sequence ID" value="CAE11073.1"/>
    <property type="molecule type" value="Genomic_DNA"/>
</dbReference>
<dbReference type="HOGENOM" id="CLU_1991759_0_0_7"/>